<organism evidence="4 5">
    <name type="scientific">Ferrimicrobium acidiphilum</name>
    <dbReference type="NCBI Taxonomy" id="121039"/>
    <lineage>
        <taxon>Bacteria</taxon>
        <taxon>Bacillati</taxon>
        <taxon>Actinomycetota</taxon>
        <taxon>Acidimicrobiia</taxon>
        <taxon>Acidimicrobiales</taxon>
        <taxon>Acidimicrobiaceae</taxon>
        <taxon>Ferrimicrobium</taxon>
    </lineage>
</organism>
<feature type="region of interest" description="Disordered" evidence="1">
    <location>
        <begin position="454"/>
        <end position="477"/>
    </location>
</feature>
<accession>A0ABV3Y1E7</accession>
<dbReference type="InterPro" id="IPR010839">
    <property type="entry name" value="AtuA_N"/>
</dbReference>
<evidence type="ECO:0000313" key="5">
    <source>
        <dbReference type="Proteomes" id="UP001560267"/>
    </source>
</evidence>
<feature type="domain" description="AtuA-like ferredoxin-fold" evidence="3">
    <location>
        <begin position="490"/>
        <end position="578"/>
    </location>
</feature>
<protein>
    <submittedName>
        <fullName evidence="4">Acyclic terpene utilization AtuA family protein</fullName>
    </submittedName>
</protein>
<evidence type="ECO:0000259" key="3">
    <source>
        <dbReference type="Pfam" id="PF23544"/>
    </source>
</evidence>
<dbReference type="PANTHER" id="PTHR47585">
    <property type="match status" value="1"/>
</dbReference>
<dbReference type="PANTHER" id="PTHR47585:SF1">
    <property type="entry name" value="DUF1446 DOMAIN-CONTAINING PROTEIN"/>
    <property type="match status" value="1"/>
</dbReference>
<sequence>MPQPPIRIANCSGFYGDRLSAAKEMVTGGPIDVLTGDWLAELTMLILAKNRLRDPKAGYARTFVTQMEQVMGECLERGIRVVSNAGGLEPAACAQAVGTVAQRLGLAPRIAYVEGDDILDRLDELKGAGIEFANLETGEALGSRRVMTANVYLGGWGITEALAAGADIVITGRVTDASLTMGPAAWHHGWSTDAWNQLAGALVAGHVLECGTQATGGNYSFFREIDRLEHPGFPIAEIAADGSAVITKHPDHGGMVSIGTVTAQLLYEISGHRYLNPDVVAHFDSIDLEQVAPNRVRISGTIGSPPPTTAKVAINCDSGYRSTNTVYLTGLDIAPKAQVFEDTLRTQLDQDDFDSIEFRLEERTHDDPQTNVAAMSELRIVAKAGTTRVLDSLSRIITELALATYPGVFMSVGSNTPHAYGIYWPALIPSELVHQEVVVGDTRHGVREFRGTRMGADHRAPAPNQDPAPCPTPTNRTLRQQRVPLGRAFGARSGDKGGNANLGIWARSDAGYAWLSTKMTIECLRELLPEVQPLAIERYEFANLRAVNFVIVGLLGEGVASSSRLDAQAKSLGEWLRARYVDLPEELLND</sequence>
<comment type="caution">
    <text evidence="4">The sequence shown here is derived from an EMBL/GenBank/DDBJ whole genome shotgun (WGS) entry which is preliminary data.</text>
</comment>
<feature type="domain" description="Acyclic terpene utilisation N-terminal" evidence="2">
    <location>
        <begin position="6"/>
        <end position="438"/>
    </location>
</feature>
<dbReference type="Pfam" id="PF23544">
    <property type="entry name" value="AtuA_ferredoxin"/>
    <property type="match status" value="1"/>
</dbReference>
<proteinExistence type="predicted"/>
<evidence type="ECO:0000313" key="4">
    <source>
        <dbReference type="EMBL" id="MEX6428771.1"/>
    </source>
</evidence>
<keyword evidence="5" id="KW-1185">Reference proteome</keyword>
<name>A0ABV3Y1E7_9ACTN</name>
<dbReference type="Pfam" id="PF07287">
    <property type="entry name" value="AtuA"/>
    <property type="match status" value="1"/>
</dbReference>
<evidence type="ECO:0000256" key="1">
    <source>
        <dbReference type="SAM" id="MobiDB-lite"/>
    </source>
</evidence>
<reference evidence="4 5" key="1">
    <citation type="submission" date="2024-07" db="EMBL/GenBank/DDBJ databases">
        <title>Draft Genome Sequence of Ferrimicrobium acidiphilum Strain YE2023, Isolated from a Pulp of Bioleach Reactor.</title>
        <authorList>
            <person name="Elkina Y.A."/>
            <person name="Bulaeva A.G."/>
            <person name="Beletsky A.V."/>
            <person name="Mardanov A.V."/>
        </authorList>
    </citation>
    <scope>NUCLEOTIDE SEQUENCE [LARGE SCALE GENOMIC DNA]</scope>
    <source>
        <strain evidence="4 5">YE2023</strain>
    </source>
</reference>
<evidence type="ECO:0000259" key="2">
    <source>
        <dbReference type="Pfam" id="PF07287"/>
    </source>
</evidence>
<gene>
    <name evidence="4" type="ORF">AB6A68_02815</name>
</gene>
<dbReference type="RefSeq" id="WP_298404535.1">
    <property type="nucleotide sequence ID" value="NZ_JBFSHR010000006.1"/>
</dbReference>
<dbReference type="InterPro" id="IPR056362">
    <property type="entry name" value="AtuA-like_ferredoxin_dom"/>
</dbReference>
<dbReference type="Proteomes" id="UP001560267">
    <property type="component" value="Unassembled WGS sequence"/>
</dbReference>
<dbReference type="EMBL" id="JBFSHR010000006">
    <property type="protein sequence ID" value="MEX6428771.1"/>
    <property type="molecule type" value="Genomic_DNA"/>
</dbReference>